<comment type="similarity">
    <text evidence="3">Belongs to the NmrA-type oxidoreductase family.</text>
</comment>
<dbReference type="InterPro" id="IPR036291">
    <property type="entry name" value="NAD(P)-bd_dom_sf"/>
</dbReference>
<protein>
    <recommendedName>
        <fullName evidence="7">NmrA-like family domain-containing protein 1</fullName>
    </recommendedName>
</protein>
<reference evidence="10 11" key="1">
    <citation type="submission" date="2025-04" db="UniProtKB">
        <authorList>
            <consortium name="RefSeq"/>
        </authorList>
    </citation>
    <scope>IDENTIFICATION</scope>
    <source>
        <tissue evidence="10 11">Blood</tissue>
    </source>
</reference>
<sequence>MADKKVIVVFGVTGAQGGAVARALLADATFLVRGITRNPQQKAAQKLKKMGAEVVKADLEDAQSLEVALRGADGAFLVTDFWEHLSEEQEVAQGRRVADLAKQLALSYMVYSGLENIKQLTGGQLAVPHFDGKGRVEEYFQALGVPVTCIRVPSYFENFLTVFRPRKASDRDDYELALPMGNVPMDGMAVADLGPVVVTLMKEPEKYKGKTIGLSMDKLTVAEYAVLISKHTGKTIRDAKISLESYKMLGFPGAEELANMFRFYHMKPDRDVSLTQKLNPQARTFEEWITEQRTAFKNL</sequence>
<dbReference type="InterPro" id="IPR051164">
    <property type="entry name" value="NmrA-like_oxidored"/>
</dbReference>
<evidence type="ECO:0000313" key="11">
    <source>
        <dbReference type="RefSeq" id="XP_054848494.1"/>
    </source>
</evidence>
<dbReference type="Pfam" id="PF05368">
    <property type="entry name" value="NmrA"/>
    <property type="match status" value="1"/>
</dbReference>
<dbReference type="PANTHER" id="PTHR42748:SF7">
    <property type="entry name" value="NMRA LIKE REDOX SENSOR 1-RELATED"/>
    <property type="match status" value="1"/>
</dbReference>
<keyword evidence="5" id="KW-0521">NADP</keyword>
<evidence type="ECO:0000256" key="3">
    <source>
        <dbReference type="ARBA" id="ARBA00006328"/>
    </source>
</evidence>
<name>A0AA97LAS6_EUBMA</name>
<dbReference type="Gene3D" id="3.90.25.10">
    <property type="entry name" value="UDP-galactose 4-epimerase, domain 1"/>
    <property type="match status" value="1"/>
</dbReference>
<dbReference type="Proteomes" id="UP001190640">
    <property type="component" value="Chromosome 12"/>
</dbReference>
<evidence type="ECO:0000256" key="4">
    <source>
        <dbReference type="ARBA" id="ARBA00022490"/>
    </source>
</evidence>
<dbReference type="RefSeq" id="XP_054848493.1">
    <property type="nucleotide sequence ID" value="XM_054992518.1"/>
</dbReference>
<dbReference type="CDD" id="cd05251">
    <property type="entry name" value="NmrA_like_SDR_a"/>
    <property type="match status" value="1"/>
</dbReference>
<gene>
    <name evidence="10 11" type="primary">NMRAL1</name>
</gene>
<dbReference type="GO" id="GO:0048471">
    <property type="term" value="C:perinuclear region of cytoplasm"/>
    <property type="evidence" value="ECO:0007669"/>
    <property type="project" value="UniProtKB-SubCell"/>
</dbReference>
<evidence type="ECO:0000256" key="1">
    <source>
        <dbReference type="ARBA" id="ARBA00004123"/>
    </source>
</evidence>
<dbReference type="SUPFAM" id="SSF51735">
    <property type="entry name" value="NAD(P)-binding Rossmann-fold domains"/>
    <property type="match status" value="1"/>
</dbReference>
<evidence type="ECO:0000256" key="7">
    <source>
        <dbReference type="ARBA" id="ARBA00040296"/>
    </source>
</evidence>
<evidence type="ECO:0000313" key="10">
    <source>
        <dbReference type="RefSeq" id="XP_054848493.1"/>
    </source>
</evidence>
<feature type="domain" description="NmrA-like" evidence="8">
    <location>
        <begin position="4"/>
        <end position="289"/>
    </location>
</feature>
<evidence type="ECO:0000259" key="8">
    <source>
        <dbReference type="Pfam" id="PF05368"/>
    </source>
</evidence>
<organism evidence="9 11">
    <name type="scientific">Eublepharis macularius</name>
    <name type="common">Leopard gecko</name>
    <name type="synonym">Cyrtodactylus macularius</name>
    <dbReference type="NCBI Taxonomy" id="481883"/>
    <lineage>
        <taxon>Eukaryota</taxon>
        <taxon>Metazoa</taxon>
        <taxon>Chordata</taxon>
        <taxon>Craniata</taxon>
        <taxon>Vertebrata</taxon>
        <taxon>Euteleostomi</taxon>
        <taxon>Lepidosauria</taxon>
        <taxon>Squamata</taxon>
        <taxon>Bifurcata</taxon>
        <taxon>Gekkota</taxon>
        <taxon>Eublepharidae</taxon>
        <taxon>Eublepharinae</taxon>
        <taxon>Eublepharis</taxon>
    </lineage>
</organism>
<keyword evidence="4" id="KW-0963">Cytoplasm</keyword>
<dbReference type="PANTHER" id="PTHR42748">
    <property type="entry name" value="NITROGEN METABOLITE REPRESSION PROTEIN NMRA FAMILY MEMBER"/>
    <property type="match status" value="1"/>
</dbReference>
<dbReference type="AlphaFoldDB" id="A0AA97LAS6"/>
<dbReference type="CTD" id="57407"/>
<comment type="subcellular location">
    <subcellularLocation>
        <location evidence="2">Cytoplasm</location>
        <location evidence="2">Perinuclear region</location>
    </subcellularLocation>
    <subcellularLocation>
        <location evidence="1">Nucleus</location>
    </subcellularLocation>
</comment>
<dbReference type="KEGG" id="emc:129338365"/>
<dbReference type="Gene3D" id="3.40.50.720">
    <property type="entry name" value="NAD(P)-binding Rossmann-like Domain"/>
    <property type="match status" value="1"/>
</dbReference>
<evidence type="ECO:0000256" key="2">
    <source>
        <dbReference type="ARBA" id="ARBA00004556"/>
    </source>
</evidence>
<dbReference type="GeneID" id="129338365"/>
<proteinExistence type="inferred from homology"/>
<accession>A0AA97LAS6</accession>
<evidence type="ECO:0000256" key="5">
    <source>
        <dbReference type="ARBA" id="ARBA00022857"/>
    </source>
</evidence>
<keyword evidence="6" id="KW-0539">Nucleus</keyword>
<evidence type="ECO:0000256" key="6">
    <source>
        <dbReference type="ARBA" id="ARBA00023242"/>
    </source>
</evidence>
<dbReference type="InterPro" id="IPR008030">
    <property type="entry name" value="NmrA-like"/>
</dbReference>
<dbReference type="RefSeq" id="XP_054848494.1">
    <property type="nucleotide sequence ID" value="XM_054992519.1"/>
</dbReference>
<dbReference type="GO" id="GO:0005634">
    <property type="term" value="C:nucleus"/>
    <property type="evidence" value="ECO:0007669"/>
    <property type="project" value="UniProtKB-SubCell"/>
</dbReference>
<keyword evidence="9" id="KW-1185">Reference proteome</keyword>
<dbReference type="FunFam" id="3.40.50.720:FF:000181">
    <property type="entry name" value="NmrA-like family domain-containing protein 1"/>
    <property type="match status" value="1"/>
</dbReference>
<evidence type="ECO:0000313" key="9">
    <source>
        <dbReference type="Proteomes" id="UP001190640"/>
    </source>
</evidence>